<dbReference type="InterPro" id="IPR036388">
    <property type="entry name" value="WH-like_DNA-bd_sf"/>
</dbReference>
<dbReference type="Pfam" id="PF01614">
    <property type="entry name" value="IclR_C"/>
    <property type="match status" value="1"/>
</dbReference>
<keyword evidence="2" id="KW-0238">DNA-binding</keyword>
<dbReference type="Pfam" id="PF09339">
    <property type="entry name" value="HTH_IclR"/>
    <property type="match status" value="1"/>
</dbReference>
<dbReference type="Proteomes" id="UP001501183">
    <property type="component" value="Unassembled WGS sequence"/>
</dbReference>
<evidence type="ECO:0000256" key="3">
    <source>
        <dbReference type="ARBA" id="ARBA00023163"/>
    </source>
</evidence>
<dbReference type="InterPro" id="IPR029016">
    <property type="entry name" value="GAF-like_dom_sf"/>
</dbReference>
<dbReference type="EMBL" id="BAABFB010000050">
    <property type="protein sequence ID" value="GAA4482034.1"/>
    <property type="molecule type" value="Genomic_DNA"/>
</dbReference>
<dbReference type="RefSeq" id="WP_345346654.1">
    <property type="nucleotide sequence ID" value="NZ_BAABFB010000050.1"/>
</dbReference>
<keyword evidence="1" id="KW-0805">Transcription regulation</keyword>
<comment type="caution">
    <text evidence="5">The sequence shown here is derived from an EMBL/GenBank/DDBJ whole genome shotgun (WGS) entry which is preliminary data.</text>
</comment>
<dbReference type="PANTHER" id="PTHR30136:SF24">
    <property type="entry name" value="HTH-TYPE TRANSCRIPTIONAL REPRESSOR ALLR"/>
    <property type="match status" value="1"/>
</dbReference>
<accession>A0ABP8P547</accession>
<dbReference type="SUPFAM" id="SSF55781">
    <property type="entry name" value="GAF domain-like"/>
    <property type="match status" value="1"/>
</dbReference>
<dbReference type="SUPFAM" id="SSF46785">
    <property type="entry name" value="Winged helix' DNA-binding domain"/>
    <property type="match status" value="1"/>
</dbReference>
<sequence>MTEIIGLFDGPDTRLPVGVIAVATGLPRSTTHRIIDELIHLGWLVRTARGYGLGPRMPASSGTGDQLRLRAAAAPLLQVLHEETGIVAHLAVPDGSDVVIVDKIGGRVANTVPTRVGGRFPIHVTALGKAILARYFAEDIDHLLPVNLDKRTANTISTRLGLHRELHAIRRRDGLAFGNEEATAGVYCAAASFGCPDGSYAAIAVSGRSALHHLERVGPLVREAARRISDRLSNEESPESGWAVDDPARSGADTMMIRLLSTLDGDDWI</sequence>
<dbReference type="Gene3D" id="1.10.10.10">
    <property type="entry name" value="Winged helix-like DNA-binding domain superfamily/Winged helix DNA-binding domain"/>
    <property type="match status" value="1"/>
</dbReference>
<dbReference type="InterPro" id="IPR036390">
    <property type="entry name" value="WH_DNA-bd_sf"/>
</dbReference>
<evidence type="ECO:0000259" key="4">
    <source>
        <dbReference type="PROSITE" id="PS51078"/>
    </source>
</evidence>
<evidence type="ECO:0000256" key="1">
    <source>
        <dbReference type="ARBA" id="ARBA00023015"/>
    </source>
</evidence>
<dbReference type="Gene3D" id="3.30.450.40">
    <property type="match status" value="1"/>
</dbReference>
<reference evidence="6" key="1">
    <citation type="journal article" date="2019" name="Int. J. Syst. Evol. Microbiol.">
        <title>The Global Catalogue of Microorganisms (GCM) 10K type strain sequencing project: providing services to taxonomists for standard genome sequencing and annotation.</title>
        <authorList>
            <consortium name="The Broad Institute Genomics Platform"/>
            <consortium name="The Broad Institute Genome Sequencing Center for Infectious Disease"/>
            <person name="Wu L."/>
            <person name="Ma J."/>
        </authorList>
    </citation>
    <scope>NUCLEOTIDE SEQUENCE [LARGE SCALE GENOMIC DNA]</scope>
    <source>
        <strain evidence="6">JCM 32206</strain>
    </source>
</reference>
<dbReference type="InterPro" id="IPR050707">
    <property type="entry name" value="HTH_MetabolicPath_Reg"/>
</dbReference>
<keyword evidence="3" id="KW-0804">Transcription</keyword>
<feature type="domain" description="IclR-ED" evidence="4">
    <location>
        <begin position="55"/>
        <end position="234"/>
    </location>
</feature>
<dbReference type="InterPro" id="IPR005471">
    <property type="entry name" value="Tscrpt_reg_IclR_N"/>
</dbReference>
<evidence type="ECO:0000256" key="2">
    <source>
        <dbReference type="ARBA" id="ARBA00023125"/>
    </source>
</evidence>
<dbReference type="PROSITE" id="PS51078">
    <property type="entry name" value="ICLR_ED"/>
    <property type="match status" value="1"/>
</dbReference>
<name>A0ABP8P547_9NOCA</name>
<proteinExistence type="predicted"/>
<evidence type="ECO:0000313" key="6">
    <source>
        <dbReference type="Proteomes" id="UP001501183"/>
    </source>
</evidence>
<organism evidence="5 6">
    <name type="scientific">Rhodococcus olei</name>
    <dbReference type="NCBI Taxonomy" id="2161675"/>
    <lineage>
        <taxon>Bacteria</taxon>
        <taxon>Bacillati</taxon>
        <taxon>Actinomycetota</taxon>
        <taxon>Actinomycetes</taxon>
        <taxon>Mycobacteriales</taxon>
        <taxon>Nocardiaceae</taxon>
        <taxon>Rhodococcus</taxon>
    </lineage>
</organism>
<keyword evidence="6" id="KW-1185">Reference proteome</keyword>
<dbReference type="InterPro" id="IPR014757">
    <property type="entry name" value="Tscrpt_reg_IclR_C"/>
</dbReference>
<dbReference type="SMART" id="SM00346">
    <property type="entry name" value="HTH_ICLR"/>
    <property type="match status" value="1"/>
</dbReference>
<protein>
    <submittedName>
        <fullName evidence="5">IclR family transcriptional regulator</fullName>
    </submittedName>
</protein>
<gene>
    <name evidence="5" type="ORF">GCM10023094_31150</name>
</gene>
<evidence type="ECO:0000313" key="5">
    <source>
        <dbReference type="EMBL" id="GAA4482034.1"/>
    </source>
</evidence>
<dbReference type="PANTHER" id="PTHR30136">
    <property type="entry name" value="HELIX-TURN-HELIX TRANSCRIPTIONAL REGULATOR, ICLR FAMILY"/>
    <property type="match status" value="1"/>
</dbReference>